<dbReference type="Gene3D" id="3.10.129.10">
    <property type="entry name" value="Hotdog Thioesterase"/>
    <property type="match status" value="1"/>
</dbReference>
<name>A0A644VH10_9ZZZZ</name>
<evidence type="ECO:0000259" key="1">
    <source>
        <dbReference type="Pfam" id="PF22636"/>
    </source>
</evidence>
<accession>A0A644VH10</accession>
<sequence length="131" mass="13956">MNFDIGIRGRSETVVTFENTAAAVGSGLVPVFATPHMIAMMENASVDALAPYMDEGQGSVGTFINVTHDAATPIGMKVWAESQLIEKNGKALTFSVTAYDEAGVIGKGTHGRYIIDYKRFVEKAAQKKAGV</sequence>
<dbReference type="InterPro" id="IPR025540">
    <property type="entry name" value="FlK"/>
</dbReference>
<dbReference type="PIRSF" id="PIRSF014972">
    <property type="entry name" value="FlK"/>
    <property type="match status" value="1"/>
</dbReference>
<dbReference type="SUPFAM" id="SSF54637">
    <property type="entry name" value="Thioesterase/thiol ester dehydrase-isomerase"/>
    <property type="match status" value="1"/>
</dbReference>
<dbReference type="Pfam" id="PF22636">
    <property type="entry name" value="FlK"/>
    <property type="match status" value="1"/>
</dbReference>
<organism evidence="2">
    <name type="scientific">bioreactor metagenome</name>
    <dbReference type="NCBI Taxonomy" id="1076179"/>
    <lineage>
        <taxon>unclassified sequences</taxon>
        <taxon>metagenomes</taxon>
        <taxon>ecological metagenomes</taxon>
    </lineage>
</organism>
<feature type="domain" description="Fluoroacetyl-CoA-specific thioesterase-like" evidence="1">
    <location>
        <begin position="15"/>
        <end position="116"/>
    </location>
</feature>
<dbReference type="EMBL" id="VSSQ01000310">
    <property type="protein sequence ID" value="MPL90669.1"/>
    <property type="molecule type" value="Genomic_DNA"/>
</dbReference>
<reference evidence="2" key="1">
    <citation type="submission" date="2019-08" db="EMBL/GenBank/DDBJ databases">
        <authorList>
            <person name="Kucharzyk K."/>
            <person name="Murdoch R.W."/>
            <person name="Higgins S."/>
            <person name="Loffler F."/>
        </authorList>
    </citation>
    <scope>NUCLEOTIDE SEQUENCE</scope>
</reference>
<dbReference type="InterPro" id="IPR054485">
    <property type="entry name" value="FlK-like_dom"/>
</dbReference>
<protein>
    <recommendedName>
        <fullName evidence="1">Fluoroacetyl-CoA-specific thioesterase-like domain-containing protein</fullName>
    </recommendedName>
</protein>
<comment type="caution">
    <text evidence="2">The sequence shown here is derived from an EMBL/GenBank/DDBJ whole genome shotgun (WGS) entry which is preliminary data.</text>
</comment>
<dbReference type="InterPro" id="IPR029069">
    <property type="entry name" value="HotDog_dom_sf"/>
</dbReference>
<dbReference type="PANTHER" id="PTHR36934:SF1">
    <property type="entry name" value="THIOESTERASE DOMAIN-CONTAINING PROTEIN"/>
    <property type="match status" value="1"/>
</dbReference>
<dbReference type="AlphaFoldDB" id="A0A644VH10"/>
<gene>
    <name evidence="2" type="ORF">SDC9_36724</name>
</gene>
<dbReference type="PANTHER" id="PTHR36934">
    <property type="entry name" value="BLR0278 PROTEIN"/>
    <property type="match status" value="1"/>
</dbReference>
<evidence type="ECO:0000313" key="2">
    <source>
        <dbReference type="EMBL" id="MPL90669.1"/>
    </source>
</evidence>
<proteinExistence type="predicted"/>